<dbReference type="Proteomes" id="UP000321513">
    <property type="component" value="Unassembled WGS sequence"/>
</dbReference>
<evidence type="ECO:0000256" key="1">
    <source>
        <dbReference type="SAM" id="Phobius"/>
    </source>
</evidence>
<dbReference type="PANTHER" id="PTHR22939">
    <property type="entry name" value="SERINE PROTEASE FAMILY S1C HTRA-RELATED"/>
    <property type="match status" value="1"/>
</dbReference>
<name>A0A512BFW3_9BACT</name>
<dbReference type="InterPro" id="IPR009003">
    <property type="entry name" value="Peptidase_S1_PA"/>
</dbReference>
<keyword evidence="1" id="KW-1133">Transmembrane helix</keyword>
<keyword evidence="3" id="KW-1185">Reference proteome</keyword>
<dbReference type="AlphaFoldDB" id="A0A512BFW3"/>
<comment type="caution">
    <text evidence="2">The sequence shown here is derived from an EMBL/GenBank/DDBJ whole genome shotgun (WGS) entry which is preliminary data.</text>
</comment>
<dbReference type="InterPro" id="IPR043504">
    <property type="entry name" value="Peptidase_S1_PA_chymotrypsin"/>
</dbReference>
<keyword evidence="1" id="KW-0812">Transmembrane</keyword>
<evidence type="ECO:0000313" key="3">
    <source>
        <dbReference type="Proteomes" id="UP000321513"/>
    </source>
</evidence>
<sequence length="367" mass="40902">MDDILLLDTTERYLKGELSAAEKADFEQLRRTTPEVDQMVVEHNMFLHQITAFGENREYKHQLYEVHERLEETGEISNGVVTGEGKVVQLWKRYKKVTSIAATIASVTALVISALVSYFSPTNKGEIVQLNRKINQVMHSYNVQSKQLNELKSKVPMYEKALNGGTSFLIDGSGFLITNAHVVKGSSTILVQNNKGQEFKAVIAHIDNMKDLAILKIDDEDFKSFPSLPYRIRRGTTDLGEPIYTLGFPKDEIVYNEGYMSAKTGYNGDTMSYQIAVSANPGNSGGPVFNRNGEVIGILSTSQPTAQGVVFAIKSRNVYQAIDSLKKEDTSYQNLKASSVSSLKGLDRVQQIKQIQDCVFMVKSFTK</sequence>
<protein>
    <recommendedName>
        <fullName evidence="4">Serine protease</fullName>
    </recommendedName>
</protein>
<dbReference type="GO" id="GO:0006508">
    <property type="term" value="P:proteolysis"/>
    <property type="evidence" value="ECO:0007669"/>
    <property type="project" value="InterPro"/>
</dbReference>
<reference evidence="2 3" key="1">
    <citation type="submission" date="2019-07" db="EMBL/GenBank/DDBJ databases">
        <title>Whole genome shotgun sequence of Segetibacter aerophilus NBRC 106135.</title>
        <authorList>
            <person name="Hosoyama A."/>
            <person name="Uohara A."/>
            <person name="Ohji S."/>
            <person name="Ichikawa N."/>
        </authorList>
    </citation>
    <scope>NUCLEOTIDE SEQUENCE [LARGE SCALE GENOMIC DNA]</scope>
    <source>
        <strain evidence="2 3">NBRC 106135</strain>
    </source>
</reference>
<dbReference type="InterPro" id="IPR001940">
    <property type="entry name" value="Peptidase_S1C"/>
</dbReference>
<accession>A0A512BFW3</accession>
<evidence type="ECO:0008006" key="4">
    <source>
        <dbReference type="Google" id="ProtNLM"/>
    </source>
</evidence>
<dbReference type="Pfam" id="PF13365">
    <property type="entry name" value="Trypsin_2"/>
    <property type="match status" value="1"/>
</dbReference>
<dbReference type="EMBL" id="BJYT01000013">
    <property type="protein sequence ID" value="GEO10858.1"/>
    <property type="molecule type" value="Genomic_DNA"/>
</dbReference>
<dbReference type="PANTHER" id="PTHR22939:SF129">
    <property type="entry name" value="SERINE PROTEASE HTRA2, MITOCHONDRIAL"/>
    <property type="match status" value="1"/>
</dbReference>
<feature type="transmembrane region" description="Helical" evidence="1">
    <location>
        <begin position="100"/>
        <end position="119"/>
    </location>
</feature>
<proteinExistence type="predicted"/>
<dbReference type="RefSeq" id="WP_246113265.1">
    <property type="nucleotide sequence ID" value="NZ_BJYT01000013.1"/>
</dbReference>
<dbReference type="GO" id="GO:0004252">
    <property type="term" value="F:serine-type endopeptidase activity"/>
    <property type="evidence" value="ECO:0007669"/>
    <property type="project" value="InterPro"/>
</dbReference>
<dbReference type="PRINTS" id="PR00834">
    <property type="entry name" value="PROTEASES2C"/>
</dbReference>
<organism evidence="2 3">
    <name type="scientific">Segetibacter aerophilus</name>
    <dbReference type="NCBI Taxonomy" id="670293"/>
    <lineage>
        <taxon>Bacteria</taxon>
        <taxon>Pseudomonadati</taxon>
        <taxon>Bacteroidota</taxon>
        <taxon>Chitinophagia</taxon>
        <taxon>Chitinophagales</taxon>
        <taxon>Chitinophagaceae</taxon>
        <taxon>Segetibacter</taxon>
    </lineage>
</organism>
<dbReference type="Gene3D" id="2.40.10.10">
    <property type="entry name" value="Trypsin-like serine proteases"/>
    <property type="match status" value="2"/>
</dbReference>
<evidence type="ECO:0000313" key="2">
    <source>
        <dbReference type="EMBL" id="GEO10858.1"/>
    </source>
</evidence>
<keyword evidence="1" id="KW-0472">Membrane</keyword>
<gene>
    <name evidence="2" type="ORF">SAE01_33540</name>
</gene>
<dbReference type="SUPFAM" id="SSF50494">
    <property type="entry name" value="Trypsin-like serine proteases"/>
    <property type="match status" value="1"/>
</dbReference>